<evidence type="ECO:0000256" key="1">
    <source>
        <dbReference type="SAM" id="Coils"/>
    </source>
</evidence>
<dbReference type="PANTHER" id="PTHR23098:SF16">
    <property type="entry name" value="REGULATORY PROTEIN ZESTE"/>
    <property type="match status" value="1"/>
</dbReference>
<evidence type="ECO:0000313" key="3">
    <source>
        <dbReference type="EMBL" id="CAG2255724.1"/>
    </source>
</evidence>
<comment type="caution">
    <text evidence="3">The sequence shown here is derived from an EMBL/GenBank/DDBJ whole genome shotgun (WGS) entry which is preliminary data.</text>
</comment>
<dbReference type="SMART" id="SM00717">
    <property type="entry name" value="SANT"/>
    <property type="match status" value="1"/>
</dbReference>
<feature type="coiled-coil region" evidence="1">
    <location>
        <begin position="233"/>
        <end position="260"/>
    </location>
</feature>
<dbReference type="InterPro" id="IPR001005">
    <property type="entry name" value="SANT/Myb"/>
</dbReference>
<dbReference type="CDD" id="cd00167">
    <property type="entry name" value="SANT"/>
    <property type="match status" value="1"/>
</dbReference>
<organism evidence="3 4">
    <name type="scientific">Mytilus edulis</name>
    <name type="common">Blue mussel</name>
    <dbReference type="NCBI Taxonomy" id="6550"/>
    <lineage>
        <taxon>Eukaryota</taxon>
        <taxon>Metazoa</taxon>
        <taxon>Spiralia</taxon>
        <taxon>Lophotrochozoa</taxon>
        <taxon>Mollusca</taxon>
        <taxon>Bivalvia</taxon>
        <taxon>Autobranchia</taxon>
        <taxon>Pteriomorphia</taxon>
        <taxon>Mytilida</taxon>
        <taxon>Mytiloidea</taxon>
        <taxon>Mytilidae</taxon>
        <taxon>Mytilinae</taxon>
        <taxon>Mytilus</taxon>
    </lineage>
</organism>
<proteinExistence type="predicted"/>
<accession>A0A8S3VG66</accession>
<dbReference type="OrthoDB" id="6175891at2759"/>
<dbReference type="AlphaFoldDB" id="A0A8S3VG66"/>
<keyword evidence="4" id="KW-1185">Reference proteome</keyword>
<name>A0A8S3VG66_MYTED</name>
<dbReference type="Proteomes" id="UP000683360">
    <property type="component" value="Unassembled WGS sequence"/>
</dbReference>
<evidence type="ECO:0000259" key="2">
    <source>
        <dbReference type="PROSITE" id="PS50090"/>
    </source>
</evidence>
<dbReference type="InterPro" id="IPR028002">
    <property type="entry name" value="Myb_DNA-bind_5"/>
</dbReference>
<dbReference type="GO" id="GO:0005634">
    <property type="term" value="C:nucleus"/>
    <property type="evidence" value="ECO:0007669"/>
    <property type="project" value="TreeGrafter"/>
</dbReference>
<dbReference type="PROSITE" id="PS50090">
    <property type="entry name" value="MYB_LIKE"/>
    <property type="match status" value="1"/>
</dbReference>
<sequence>MAESAEPNPSKLKRLKKTNFTVGEEDLIQQLVEKHSSIINGKLTNTVTNQLKKKVWDDIAMKVNSLGVALRTATEVRNKWRNTTRVAKAVYTTHRSELFKTGGGPAPKQPSSAVEKVIHLMKDTTSFRGIQGGLETESFQTNQPIINATLPEEDASQDLYESAALIRDSPPLSSPPSLSLLSGYDPILTQTVVPHIPEQTDRTDKQKTVRTPSKKITVQDIHDMQYRALQGKIEIQERQKIQMDLEKNKLELQIELLQKLVGGSSETVTLSQALASMY</sequence>
<evidence type="ECO:0000313" key="4">
    <source>
        <dbReference type="Proteomes" id="UP000683360"/>
    </source>
</evidence>
<reference evidence="3" key="1">
    <citation type="submission" date="2021-03" db="EMBL/GenBank/DDBJ databases">
        <authorList>
            <person name="Bekaert M."/>
        </authorList>
    </citation>
    <scope>NUCLEOTIDE SEQUENCE</scope>
</reference>
<dbReference type="EMBL" id="CAJPWZ010003283">
    <property type="protein sequence ID" value="CAG2255724.1"/>
    <property type="molecule type" value="Genomic_DNA"/>
</dbReference>
<protein>
    <recommendedName>
        <fullName evidence="2">Myb-like domain-containing protein</fullName>
    </recommendedName>
</protein>
<dbReference type="PANTHER" id="PTHR23098">
    <property type="entry name" value="AGAP001331-PA-RELATED"/>
    <property type="match status" value="1"/>
</dbReference>
<dbReference type="Gene3D" id="1.10.10.60">
    <property type="entry name" value="Homeodomain-like"/>
    <property type="match status" value="1"/>
</dbReference>
<feature type="domain" description="Myb-like" evidence="2">
    <location>
        <begin position="12"/>
        <end position="84"/>
    </location>
</feature>
<keyword evidence="1" id="KW-0175">Coiled coil</keyword>
<gene>
    <name evidence="3" type="ORF">MEDL_67118</name>
</gene>
<dbReference type="Pfam" id="PF13873">
    <property type="entry name" value="Myb_DNA-bind_5"/>
    <property type="match status" value="1"/>
</dbReference>